<evidence type="ECO:0000256" key="1">
    <source>
        <dbReference type="ARBA" id="ARBA00005854"/>
    </source>
</evidence>
<dbReference type="EMBL" id="JBEPLJ010000008">
    <property type="protein sequence ID" value="MET3586195.1"/>
    <property type="molecule type" value="Genomic_DNA"/>
</dbReference>
<dbReference type="PROSITE" id="PS00065">
    <property type="entry name" value="D_2_HYDROXYACID_DH_1"/>
    <property type="match status" value="1"/>
</dbReference>
<dbReference type="InterPro" id="IPR029752">
    <property type="entry name" value="D-isomer_DH_CS1"/>
</dbReference>
<gene>
    <name evidence="5" type="ORF">ABID21_002312</name>
</gene>
<sequence length="228" mass="24892">MAIILSLNRKIHRAYNRVREGNFALDGLLGFDLNGKTMGIIGTGKIGAMLARIAAGFCCRLLGHDLKPNPDCEALGMTYVYREEIFRQSDILSLNCPLTPDTHHLIRKDTLPLLKPGVMLINTSRGAVIDAYAAIAGLKDGTIGSLGLDVYEEEADLFFEDLSNTVLRDDVFARLLTFPNVLITGHQAFFTQEALDAIADTTIANIEAFRDTGQPLHAVTVAFLEGRG</sequence>
<keyword evidence="6" id="KW-1185">Reference proteome</keyword>
<dbReference type="Pfam" id="PF02826">
    <property type="entry name" value="2-Hacid_dh_C"/>
    <property type="match status" value="1"/>
</dbReference>
<comment type="similarity">
    <text evidence="1">Belongs to the D-isomer specific 2-hydroxyacid dehydrogenase family.</text>
</comment>
<dbReference type="Proteomes" id="UP001549031">
    <property type="component" value="Unassembled WGS sequence"/>
</dbReference>
<proteinExistence type="inferred from homology"/>
<evidence type="ECO:0000313" key="5">
    <source>
        <dbReference type="EMBL" id="MET3586195.1"/>
    </source>
</evidence>
<dbReference type="InterPro" id="IPR006140">
    <property type="entry name" value="D-isomer_DH_NAD-bd"/>
</dbReference>
<dbReference type="PANTHER" id="PTHR43026:SF1">
    <property type="entry name" value="2-HYDROXYACID DEHYDROGENASE HOMOLOG 1-RELATED"/>
    <property type="match status" value="1"/>
</dbReference>
<dbReference type="Gene3D" id="3.40.50.720">
    <property type="entry name" value="NAD(P)-binding Rossmann-like Domain"/>
    <property type="match status" value="1"/>
</dbReference>
<feature type="domain" description="D-isomer specific 2-hydroxyacid dehydrogenase NAD-binding" evidence="4">
    <location>
        <begin position="1"/>
        <end position="188"/>
    </location>
</feature>
<dbReference type="PANTHER" id="PTHR43026">
    <property type="entry name" value="2-HYDROXYACID DEHYDROGENASE HOMOLOG 1-RELATED"/>
    <property type="match status" value="1"/>
</dbReference>
<dbReference type="InterPro" id="IPR036291">
    <property type="entry name" value="NAD(P)-bd_dom_sf"/>
</dbReference>
<dbReference type="SUPFAM" id="SSF51735">
    <property type="entry name" value="NAD(P)-binding Rossmann-fold domains"/>
    <property type="match status" value="1"/>
</dbReference>
<organism evidence="5 6">
    <name type="scientific">Pseudorhizobium tarimense</name>
    <dbReference type="NCBI Taxonomy" id="1079109"/>
    <lineage>
        <taxon>Bacteria</taxon>
        <taxon>Pseudomonadati</taxon>
        <taxon>Pseudomonadota</taxon>
        <taxon>Alphaproteobacteria</taxon>
        <taxon>Hyphomicrobiales</taxon>
        <taxon>Rhizobiaceae</taxon>
        <taxon>Rhizobium/Agrobacterium group</taxon>
        <taxon>Pseudorhizobium</taxon>
    </lineage>
</organism>
<protein>
    <submittedName>
        <fullName evidence="5">Lactate dehydrogenase-like 2-hydroxyacid dehydrogenase</fullName>
    </submittedName>
</protein>
<dbReference type="InterPro" id="IPR058205">
    <property type="entry name" value="D-LDH-like"/>
</dbReference>
<dbReference type="InterPro" id="IPR029753">
    <property type="entry name" value="D-isomer_DH_CS"/>
</dbReference>
<evidence type="ECO:0000313" key="6">
    <source>
        <dbReference type="Proteomes" id="UP001549031"/>
    </source>
</evidence>
<keyword evidence="2" id="KW-0560">Oxidoreductase</keyword>
<comment type="caution">
    <text evidence="5">The sequence shown here is derived from an EMBL/GenBank/DDBJ whole genome shotgun (WGS) entry which is preliminary data.</text>
</comment>
<evidence type="ECO:0000259" key="4">
    <source>
        <dbReference type="Pfam" id="PF02826"/>
    </source>
</evidence>
<keyword evidence="3" id="KW-0520">NAD</keyword>
<reference evidence="5 6" key="1">
    <citation type="submission" date="2024-06" db="EMBL/GenBank/DDBJ databases">
        <title>Genomic Encyclopedia of Type Strains, Phase IV (KMG-IV): sequencing the most valuable type-strain genomes for metagenomic binning, comparative biology and taxonomic classification.</title>
        <authorList>
            <person name="Goeker M."/>
        </authorList>
    </citation>
    <scope>NUCLEOTIDE SEQUENCE [LARGE SCALE GENOMIC DNA]</scope>
    <source>
        <strain evidence="5 6">DSM 105042</strain>
    </source>
</reference>
<evidence type="ECO:0000256" key="2">
    <source>
        <dbReference type="ARBA" id="ARBA00023002"/>
    </source>
</evidence>
<evidence type="ECO:0000256" key="3">
    <source>
        <dbReference type="ARBA" id="ARBA00023027"/>
    </source>
</evidence>
<name>A0ABV2H6N2_9HYPH</name>
<accession>A0ABV2H6N2</accession>
<dbReference type="PROSITE" id="PS00671">
    <property type="entry name" value="D_2_HYDROXYACID_DH_3"/>
    <property type="match status" value="1"/>
</dbReference>